<dbReference type="Pfam" id="PF00496">
    <property type="entry name" value="SBP_bac_5"/>
    <property type="match status" value="1"/>
</dbReference>
<feature type="non-terminal residue" evidence="2">
    <location>
        <position position="269"/>
    </location>
</feature>
<dbReference type="SUPFAM" id="SSF53850">
    <property type="entry name" value="Periplasmic binding protein-like II"/>
    <property type="match status" value="1"/>
</dbReference>
<dbReference type="Gene3D" id="3.90.76.10">
    <property type="entry name" value="Dipeptide-binding Protein, Domain 1"/>
    <property type="match status" value="1"/>
</dbReference>
<protein>
    <recommendedName>
        <fullName evidence="1">Solute-binding protein family 5 domain-containing protein</fullName>
    </recommendedName>
</protein>
<organism evidence="2">
    <name type="scientific">marine sediment metagenome</name>
    <dbReference type="NCBI Taxonomy" id="412755"/>
    <lineage>
        <taxon>unclassified sequences</taxon>
        <taxon>metagenomes</taxon>
        <taxon>ecological metagenomes</taxon>
    </lineage>
</organism>
<dbReference type="PANTHER" id="PTHR30290">
    <property type="entry name" value="PERIPLASMIC BINDING COMPONENT OF ABC TRANSPORTER"/>
    <property type="match status" value="1"/>
</dbReference>
<evidence type="ECO:0000313" key="2">
    <source>
        <dbReference type="EMBL" id="GAH65594.1"/>
    </source>
</evidence>
<dbReference type="GO" id="GO:1904680">
    <property type="term" value="F:peptide transmembrane transporter activity"/>
    <property type="evidence" value="ECO:0007669"/>
    <property type="project" value="TreeGrafter"/>
</dbReference>
<dbReference type="EMBL" id="BARU01028005">
    <property type="protein sequence ID" value="GAH65594.1"/>
    <property type="molecule type" value="Genomic_DNA"/>
</dbReference>
<name>X1IHJ8_9ZZZZ</name>
<dbReference type="InterPro" id="IPR000914">
    <property type="entry name" value="SBP_5_dom"/>
</dbReference>
<evidence type="ECO:0000259" key="1">
    <source>
        <dbReference type="Pfam" id="PF00496"/>
    </source>
</evidence>
<sequence>AMVVCIIATWTVLPAFAAEKTLEVAPGVLRHETIIIEDPAGRIENPDNFNRWAPGVTTASTGLQQLALDTLWYIDPDAGISTPWDNSLAVTKPIYNKDFTRMTAKLRKGIYWSDGVEFTADDLVYTVETCMAHPGVLAYGANFEVMVDKVYKTDDYTVVFELKKPNSRFHGLFTVRWSACFIMPQQFDDYGLSIYAKLSPLLRNHSAASGHDWPRRALDGYGDLPRCSIWKQPFARFVPCETVSQKELFGHIRGMFPPPIAQCLLNLRG</sequence>
<gene>
    <name evidence="2" type="ORF">S03H2_44754</name>
</gene>
<dbReference type="GO" id="GO:0015833">
    <property type="term" value="P:peptide transport"/>
    <property type="evidence" value="ECO:0007669"/>
    <property type="project" value="TreeGrafter"/>
</dbReference>
<reference evidence="2" key="1">
    <citation type="journal article" date="2014" name="Front. Microbiol.">
        <title>High frequency of phylogenetically diverse reductive dehalogenase-homologous genes in deep subseafloor sedimentary metagenomes.</title>
        <authorList>
            <person name="Kawai M."/>
            <person name="Futagami T."/>
            <person name="Toyoda A."/>
            <person name="Takaki Y."/>
            <person name="Nishi S."/>
            <person name="Hori S."/>
            <person name="Arai W."/>
            <person name="Tsubouchi T."/>
            <person name="Morono Y."/>
            <person name="Uchiyama I."/>
            <person name="Ito T."/>
            <person name="Fujiyama A."/>
            <person name="Inagaki F."/>
            <person name="Takami H."/>
        </authorList>
    </citation>
    <scope>NUCLEOTIDE SEQUENCE</scope>
    <source>
        <strain evidence="2">Expedition CK06-06</strain>
    </source>
</reference>
<feature type="non-terminal residue" evidence="2">
    <location>
        <position position="1"/>
    </location>
</feature>
<feature type="domain" description="Solute-binding protein family 5" evidence="1">
    <location>
        <begin position="95"/>
        <end position="175"/>
    </location>
</feature>
<accession>X1IHJ8</accession>
<dbReference type="AlphaFoldDB" id="X1IHJ8"/>
<proteinExistence type="predicted"/>
<dbReference type="PANTHER" id="PTHR30290:SF65">
    <property type="entry name" value="MONOACYL PHOSPHATIDYLINOSITOL TETRAMANNOSIDE-BINDING PROTEIN LPQW-RELATED"/>
    <property type="match status" value="1"/>
</dbReference>
<comment type="caution">
    <text evidence="2">The sequence shown here is derived from an EMBL/GenBank/DDBJ whole genome shotgun (WGS) entry which is preliminary data.</text>
</comment>
<dbReference type="InterPro" id="IPR039424">
    <property type="entry name" value="SBP_5"/>
</dbReference>